<evidence type="ECO:0000256" key="1">
    <source>
        <dbReference type="ARBA" id="ARBA00038420"/>
    </source>
</evidence>
<sequence>MRFSILKANKRSLARGGAVLLVAGMAAGCSSGVSRFGGGGVDDIFTASTPNQRSIINNQPQQQPFPGDAQMAAPVASASAGSVSRGSLQPVSSQPLPAPVAQAPALAPAPVQTAQAPLLAPAVDRTPTGSVAQPQTAQDNTLKLPGKKQLPATLPADKVAVLPQQPKTKETAATQIASADNNAKPAGAGGGFKVAEGDTLNRIASKLGVTTAALKQANGLQDGRIRIGQTLKVPGATSTVAKAAPAVDPVVTATAATVAPKPNVAAAKPAAEAPAVAAYTPPKKDKLVQQAEESAGPAPNATGIDRMRWPVRGRVVANYGKGGGKSNDGIDISVPEGTPVKAAENGVVIYAGDGLKEFGNTVLVRHENGLVTVYGHASSLKVQRGQKVKRGDEIALSGMSGSTDAPKLHFEVRKNSTPVDPSGYLE</sequence>
<dbReference type="AlphaFoldDB" id="A0A9X1D0S0"/>
<dbReference type="SMART" id="SM00257">
    <property type="entry name" value="LysM"/>
    <property type="match status" value="1"/>
</dbReference>
<accession>A0A9X1D0S0</accession>
<dbReference type="InterPro" id="IPR018392">
    <property type="entry name" value="LysM"/>
</dbReference>
<feature type="compositionally biased region" description="Low complexity" evidence="2">
    <location>
        <begin position="54"/>
        <end position="64"/>
    </location>
</feature>
<dbReference type="Pfam" id="PF01551">
    <property type="entry name" value="Peptidase_M23"/>
    <property type="match status" value="1"/>
</dbReference>
<evidence type="ECO:0000259" key="3">
    <source>
        <dbReference type="PROSITE" id="PS51782"/>
    </source>
</evidence>
<dbReference type="PROSITE" id="PS51782">
    <property type="entry name" value="LYSM"/>
    <property type="match status" value="1"/>
</dbReference>
<protein>
    <submittedName>
        <fullName evidence="4">M23 family metallopeptidase</fullName>
    </submittedName>
</protein>
<feature type="compositionally biased region" description="Low complexity" evidence="2">
    <location>
        <begin position="270"/>
        <end position="281"/>
    </location>
</feature>
<dbReference type="Pfam" id="PF01476">
    <property type="entry name" value="LysM"/>
    <property type="match status" value="1"/>
</dbReference>
<dbReference type="SUPFAM" id="SSF51261">
    <property type="entry name" value="Duplicated hybrid motif"/>
    <property type="match status" value="1"/>
</dbReference>
<dbReference type="Proteomes" id="UP001138921">
    <property type="component" value="Unassembled WGS sequence"/>
</dbReference>
<dbReference type="Gene3D" id="3.10.350.10">
    <property type="entry name" value="LysM domain"/>
    <property type="match status" value="1"/>
</dbReference>
<dbReference type="PANTHER" id="PTHR21666">
    <property type="entry name" value="PEPTIDASE-RELATED"/>
    <property type="match status" value="1"/>
</dbReference>
<dbReference type="CDD" id="cd12797">
    <property type="entry name" value="M23_peptidase"/>
    <property type="match status" value="1"/>
</dbReference>
<dbReference type="SUPFAM" id="SSF54106">
    <property type="entry name" value="LysM domain"/>
    <property type="match status" value="1"/>
</dbReference>
<reference evidence="4" key="2">
    <citation type="submission" date="2021-03" db="EMBL/GenBank/DDBJ databases">
        <authorList>
            <person name="Artuso I."/>
            <person name="Turrini P."/>
            <person name="Pirolo M."/>
            <person name="Lugli G.A."/>
            <person name="Ventura M."/>
            <person name="Visca P."/>
        </authorList>
    </citation>
    <scope>NUCLEOTIDE SEQUENCE</scope>
    <source>
        <strain evidence="4">LMG 26462</strain>
    </source>
</reference>
<dbReference type="EMBL" id="JAFLWW010000001">
    <property type="protein sequence ID" value="MBT1154290.1"/>
    <property type="molecule type" value="Genomic_DNA"/>
</dbReference>
<feature type="domain" description="LysM" evidence="3">
    <location>
        <begin position="190"/>
        <end position="233"/>
    </location>
</feature>
<dbReference type="PROSITE" id="PS51257">
    <property type="entry name" value="PROKAR_LIPOPROTEIN"/>
    <property type="match status" value="1"/>
</dbReference>
<organism evidence="4 5">
    <name type="scientific">Aminobacter anthyllidis</name>
    <dbReference type="NCBI Taxonomy" id="1035067"/>
    <lineage>
        <taxon>Bacteria</taxon>
        <taxon>Pseudomonadati</taxon>
        <taxon>Pseudomonadota</taxon>
        <taxon>Alphaproteobacteria</taxon>
        <taxon>Hyphomicrobiales</taxon>
        <taxon>Phyllobacteriaceae</taxon>
        <taxon>Aminobacter</taxon>
    </lineage>
</organism>
<comment type="similarity">
    <text evidence="1">Belongs to the E.coli NlpD/Haemophilus LppB family.</text>
</comment>
<proteinExistence type="inferred from homology"/>
<dbReference type="InterPro" id="IPR036779">
    <property type="entry name" value="LysM_dom_sf"/>
</dbReference>
<comment type="caution">
    <text evidence="4">The sequence shown here is derived from an EMBL/GenBank/DDBJ whole genome shotgun (WGS) entry which is preliminary data.</text>
</comment>
<dbReference type="InterPro" id="IPR016047">
    <property type="entry name" value="M23ase_b-sheet_dom"/>
</dbReference>
<evidence type="ECO:0000313" key="5">
    <source>
        <dbReference type="Proteomes" id="UP001138921"/>
    </source>
</evidence>
<keyword evidence="5" id="KW-1185">Reference proteome</keyword>
<feature type="region of interest" description="Disordered" evidence="2">
    <location>
        <begin position="54"/>
        <end position="96"/>
    </location>
</feature>
<gene>
    <name evidence="4" type="ORF">J1C56_01660</name>
</gene>
<dbReference type="InterPro" id="IPR050570">
    <property type="entry name" value="Cell_wall_metabolism_enzyme"/>
</dbReference>
<dbReference type="GO" id="GO:0004222">
    <property type="term" value="F:metalloendopeptidase activity"/>
    <property type="evidence" value="ECO:0007669"/>
    <property type="project" value="TreeGrafter"/>
</dbReference>
<dbReference type="RefSeq" id="WP_214385385.1">
    <property type="nucleotide sequence ID" value="NZ_JAFLWW010000001.1"/>
</dbReference>
<name>A0A9X1D0S0_9HYPH</name>
<dbReference type="PANTHER" id="PTHR21666:SF263">
    <property type="entry name" value="MUREIN HYDROLASE ACTIVATOR NLPD"/>
    <property type="match status" value="1"/>
</dbReference>
<feature type="compositionally biased region" description="Low complexity" evidence="2">
    <location>
        <begin position="72"/>
        <end position="87"/>
    </location>
</feature>
<dbReference type="InterPro" id="IPR011055">
    <property type="entry name" value="Dup_hybrid_motif"/>
</dbReference>
<evidence type="ECO:0000256" key="2">
    <source>
        <dbReference type="SAM" id="MobiDB-lite"/>
    </source>
</evidence>
<feature type="region of interest" description="Disordered" evidence="2">
    <location>
        <begin position="270"/>
        <end position="305"/>
    </location>
</feature>
<dbReference type="Gene3D" id="2.70.70.10">
    <property type="entry name" value="Glucose Permease (Domain IIA)"/>
    <property type="match status" value="1"/>
</dbReference>
<reference evidence="4" key="1">
    <citation type="journal article" date="2021" name="Microorganisms">
        <title>Phylogenomic Reconstruction and Metabolic Potential of the Genus Aminobacter.</title>
        <authorList>
            <person name="Artuso I."/>
            <person name="Turrini P."/>
            <person name="Pirolo M."/>
            <person name="Lugli G.A."/>
            <person name="Ventura M."/>
            <person name="Visca P."/>
        </authorList>
    </citation>
    <scope>NUCLEOTIDE SEQUENCE</scope>
    <source>
        <strain evidence="4">LMG 26462</strain>
    </source>
</reference>
<evidence type="ECO:0000313" key="4">
    <source>
        <dbReference type="EMBL" id="MBT1154290.1"/>
    </source>
</evidence>
<dbReference type="CDD" id="cd00118">
    <property type="entry name" value="LysM"/>
    <property type="match status" value="1"/>
</dbReference>